<keyword evidence="4" id="KW-1185">Reference proteome</keyword>
<dbReference type="InterPro" id="IPR036724">
    <property type="entry name" value="Cobalamin-bd_sf"/>
</dbReference>
<proteinExistence type="predicted"/>
<dbReference type="Gene3D" id="1.10.1240.10">
    <property type="entry name" value="Methionine synthase domain"/>
    <property type="match status" value="1"/>
</dbReference>
<protein>
    <submittedName>
        <fullName evidence="3">Methanogenic corrinoid protein MtbC1</fullName>
    </submittedName>
</protein>
<dbReference type="Proteomes" id="UP001158067">
    <property type="component" value="Unassembled WGS sequence"/>
</dbReference>
<dbReference type="Gene3D" id="3.40.50.280">
    <property type="entry name" value="Cobalamin-binding domain"/>
    <property type="match status" value="1"/>
</dbReference>
<evidence type="ECO:0000256" key="1">
    <source>
        <dbReference type="SAM" id="MobiDB-lite"/>
    </source>
</evidence>
<dbReference type="InterPro" id="IPR006158">
    <property type="entry name" value="Cobalamin-bd"/>
</dbReference>
<dbReference type="SUPFAM" id="SSF52242">
    <property type="entry name" value="Cobalamin (vitamin B12)-binding domain"/>
    <property type="match status" value="1"/>
</dbReference>
<organism evidence="3 4">
    <name type="scientific">Neorhodopirellula lusitana</name>
    <dbReference type="NCBI Taxonomy" id="445327"/>
    <lineage>
        <taxon>Bacteria</taxon>
        <taxon>Pseudomonadati</taxon>
        <taxon>Planctomycetota</taxon>
        <taxon>Planctomycetia</taxon>
        <taxon>Pirellulales</taxon>
        <taxon>Pirellulaceae</taxon>
        <taxon>Neorhodopirellula</taxon>
    </lineage>
</organism>
<dbReference type="InterPro" id="IPR003759">
    <property type="entry name" value="Cbl-bd_cap"/>
</dbReference>
<reference evidence="3 4" key="1">
    <citation type="submission" date="2017-05" db="EMBL/GenBank/DDBJ databases">
        <authorList>
            <person name="Varghese N."/>
            <person name="Submissions S."/>
        </authorList>
    </citation>
    <scope>NUCLEOTIDE SEQUENCE [LARGE SCALE GENOMIC DNA]</scope>
    <source>
        <strain evidence="3 4">DSM 25457</strain>
    </source>
</reference>
<evidence type="ECO:0000259" key="2">
    <source>
        <dbReference type="PROSITE" id="PS51332"/>
    </source>
</evidence>
<accession>A0ABY1PUK1</accession>
<dbReference type="PROSITE" id="PS51332">
    <property type="entry name" value="B12_BINDING"/>
    <property type="match status" value="1"/>
</dbReference>
<dbReference type="InterPro" id="IPR036594">
    <property type="entry name" value="Meth_synthase_dom"/>
</dbReference>
<sequence length="303" mass="32520">MAVGESTVKRWCDSGAISTTKTSGGHRKIGLDSLQHFLHETEKCIAHPEVLGLPNLAPSRTKCVCNSKNPVSQAFCDALVCGDEATCRKLVFELVESGSRRSEVAESLITSTMYGFGEAWACNQIDVYQERRGCDIVMGLLHELRRSLPKPDACAPVAIGGAPEGDPYQLPTAMVELALLEAGWNATNLGCDLPLDSIQTAARDYAPQLVWLSISAVSDQDRFVAAQNEFAESLSDDVTLLVGGRAVSGDLRRRLVCTAHCTTLRHLVDLAEMPSMNSGKRSPTQLPVAGDVGPPPVDPESNS</sequence>
<dbReference type="EMBL" id="FXUG01000002">
    <property type="protein sequence ID" value="SMP48412.1"/>
    <property type="molecule type" value="Genomic_DNA"/>
</dbReference>
<dbReference type="Pfam" id="PF02607">
    <property type="entry name" value="B12-binding_2"/>
    <property type="match status" value="1"/>
</dbReference>
<feature type="compositionally biased region" description="Polar residues" evidence="1">
    <location>
        <begin position="275"/>
        <end position="285"/>
    </location>
</feature>
<feature type="domain" description="B12-binding" evidence="2">
    <location>
        <begin position="155"/>
        <end position="287"/>
    </location>
</feature>
<feature type="region of interest" description="Disordered" evidence="1">
    <location>
        <begin position="274"/>
        <end position="303"/>
    </location>
</feature>
<gene>
    <name evidence="3" type="ORF">SAMN06265222_102424</name>
</gene>
<feature type="compositionally biased region" description="Pro residues" evidence="1">
    <location>
        <begin position="293"/>
        <end position="303"/>
    </location>
</feature>
<evidence type="ECO:0000313" key="4">
    <source>
        <dbReference type="Proteomes" id="UP001158067"/>
    </source>
</evidence>
<comment type="caution">
    <text evidence="3">The sequence shown here is derived from an EMBL/GenBank/DDBJ whole genome shotgun (WGS) entry which is preliminary data.</text>
</comment>
<evidence type="ECO:0000313" key="3">
    <source>
        <dbReference type="EMBL" id="SMP48412.1"/>
    </source>
</evidence>
<name>A0ABY1PUK1_9BACT</name>